<name>A0ABQ9EDQ6_TEGGR</name>
<dbReference type="SUPFAM" id="SSF49562">
    <property type="entry name" value="C2 domain (Calcium/lipid-binding domain, CaLB)"/>
    <property type="match status" value="2"/>
</dbReference>
<evidence type="ECO:0000313" key="3">
    <source>
        <dbReference type="EMBL" id="KAJ8303438.1"/>
    </source>
</evidence>
<dbReference type="Pfam" id="PF00168">
    <property type="entry name" value="C2"/>
    <property type="match status" value="2"/>
</dbReference>
<feature type="domain" description="C2" evidence="2">
    <location>
        <begin position="9"/>
        <end position="134"/>
    </location>
</feature>
<dbReference type="CDD" id="cd04047">
    <property type="entry name" value="C2B_Copine"/>
    <property type="match status" value="1"/>
</dbReference>
<keyword evidence="4" id="KW-1185">Reference proteome</keyword>
<accession>A0ABQ9EDQ6</accession>
<comment type="caution">
    <text evidence="3">The sequence shown here is derived from an EMBL/GenBank/DDBJ whole genome shotgun (WGS) entry which is preliminary data.</text>
</comment>
<dbReference type="CDD" id="cd04048">
    <property type="entry name" value="C2A_Copine"/>
    <property type="match status" value="1"/>
</dbReference>
<dbReference type="Proteomes" id="UP001217089">
    <property type="component" value="Unassembled WGS sequence"/>
</dbReference>
<dbReference type="EMBL" id="JARBDR010000917">
    <property type="protein sequence ID" value="KAJ8303438.1"/>
    <property type="molecule type" value="Genomic_DNA"/>
</dbReference>
<evidence type="ECO:0000259" key="2">
    <source>
        <dbReference type="PROSITE" id="PS50004"/>
    </source>
</evidence>
<dbReference type="PANTHER" id="PTHR10857:SF102">
    <property type="entry name" value="C2 DOMAIN-CONTAINING PROTEIN"/>
    <property type="match status" value="1"/>
</dbReference>
<dbReference type="SMART" id="SM00239">
    <property type="entry name" value="C2"/>
    <property type="match status" value="1"/>
</dbReference>
<dbReference type="InterPro" id="IPR037768">
    <property type="entry name" value="C2B_Copine"/>
</dbReference>
<dbReference type="Gene3D" id="2.60.40.150">
    <property type="entry name" value="C2 domain"/>
    <property type="match status" value="2"/>
</dbReference>
<feature type="compositionally biased region" description="Polar residues" evidence="1">
    <location>
        <begin position="1"/>
        <end position="17"/>
    </location>
</feature>
<feature type="region of interest" description="Disordered" evidence="1">
    <location>
        <begin position="1"/>
        <end position="24"/>
    </location>
</feature>
<evidence type="ECO:0000313" key="4">
    <source>
        <dbReference type="Proteomes" id="UP001217089"/>
    </source>
</evidence>
<gene>
    <name evidence="3" type="ORF">KUTeg_019834</name>
</gene>
<sequence>MTEQETNQSLMTYQQGPVSVPSRGPVSKVELRIECEGLPKKDDFSKSDPCAVLFMFQKGNWIEMGRTENIENCHDPKFAKSFTIDYYFEEVQKIKIEVYDIDNSTPKLTDDDFLGVLECTVGNIRSEEVKEGGNIAYMTFSATKLDNKDFMGKSDPYLEISKSAPDGTWQVVHRTEVVKNTLNPRWRPFFLPEHTLCGGDKNRSIKVII</sequence>
<reference evidence="3 4" key="1">
    <citation type="submission" date="2022-12" db="EMBL/GenBank/DDBJ databases">
        <title>Chromosome-level genome of Tegillarca granosa.</title>
        <authorList>
            <person name="Kim J."/>
        </authorList>
    </citation>
    <scope>NUCLEOTIDE SEQUENCE [LARGE SCALE GENOMIC DNA]</scope>
    <source>
        <strain evidence="3">Teg-2019</strain>
        <tissue evidence="3">Adductor muscle</tissue>
    </source>
</reference>
<organism evidence="3 4">
    <name type="scientific">Tegillarca granosa</name>
    <name type="common">Malaysian cockle</name>
    <name type="synonym">Anadara granosa</name>
    <dbReference type="NCBI Taxonomy" id="220873"/>
    <lineage>
        <taxon>Eukaryota</taxon>
        <taxon>Metazoa</taxon>
        <taxon>Spiralia</taxon>
        <taxon>Lophotrochozoa</taxon>
        <taxon>Mollusca</taxon>
        <taxon>Bivalvia</taxon>
        <taxon>Autobranchia</taxon>
        <taxon>Pteriomorphia</taxon>
        <taxon>Arcoida</taxon>
        <taxon>Arcoidea</taxon>
        <taxon>Arcidae</taxon>
        <taxon>Tegillarca</taxon>
    </lineage>
</organism>
<proteinExistence type="predicted"/>
<dbReference type="InterPro" id="IPR035892">
    <property type="entry name" value="C2_domain_sf"/>
</dbReference>
<dbReference type="PROSITE" id="PS50004">
    <property type="entry name" value="C2"/>
    <property type="match status" value="1"/>
</dbReference>
<dbReference type="PANTHER" id="PTHR10857">
    <property type="entry name" value="COPINE"/>
    <property type="match status" value="1"/>
</dbReference>
<dbReference type="InterPro" id="IPR000008">
    <property type="entry name" value="C2_dom"/>
</dbReference>
<protein>
    <recommendedName>
        <fullName evidence="2">C2 domain-containing protein</fullName>
    </recommendedName>
</protein>
<dbReference type="InterPro" id="IPR045052">
    <property type="entry name" value="Copine"/>
</dbReference>
<evidence type="ECO:0000256" key="1">
    <source>
        <dbReference type="SAM" id="MobiDB-lite"/>
    </source>
</evidence>